<dbReference type="GeneID" id="27360391"/>
<dbReference type="EMBL" id="KN847339">
    <property type="protein sequence ID" value="KIW39728.1"/>
    <property type="molecule type" value="Genomic_DNA"/>
</dbReference>
<dbReference type="Proteomes" id="UP000053342">
    <property type="component" value="Unassembled WGS sequence"/>
</dbReference>
<evidence type="ECO:0000259" key="2">
    <source>
        <dbReference type="Pfam" id="PF14420"/>
    </source>
</evidence>
<keyword evidence="4" id="KW-1185">Reference proteome</keyword>
<dbReference type="InterPro" id="IPR025676">
    <property type="entry name" value="Clr5_dom"/>
</dbReference>
<proteinExistence type="predicted"/>
<organism evidence="3 4">
    <name type="scientific">Exophiala oligosperma</name>
    <dbReference type="NCBI Taxonomy" id="215243"/>
    <lineage>
        <taxon>Eukaryota</taxon>
        <taxon>Fungi</taxon>
        <taxon>Dikarya</taxon>
        <taxon>Ascomycota</taxon>
        <taxon>Pezizomycotina</taxon>
        <taxon>Eurotiomycetes</taxon>
        <taxon>Chaetothyriomycetidae</taxon>
        <taxon>Chaetothyriales</taxon>
        <taxon>Herpotrichiellaceae</taxon>
        <taxon>Exophiala</taxon>
    </lineage>
</organism>
<dbReference type="VEuPathDB" id="FungiDB:PV06_08317"/>
<feature type="region of interest" description="Disordered" evidence="1">
    <location>
        <begin position="157"/>
        <end position="179"/>
    </location>
</feature>
<sequence>MKGSPNATTKLHPRRSWNRWRDTIGHLYLDENWTMPEIATHLTSYGMVCNHRQIKNRLKDWRWELKKTPTRHYLAMMAVAEEMRKKEGDGDDDDIVFRVPKRRGTELYDLKRVSKACLRAKKRSDQVQKDFVLPSVEDARLVLEDAGITADFVRVSDTSPEVSRDPEGTSMVEDSPPTPVRRSVLRIDELCTS</sequence>
<protein>
    <recommendedName>
        <fullName evidence="2">Clr5 domain-containing protein</fullName>
    </recommendedName>
</protein>
<gene>
    <name evidence="3" type="ORF">PV06_08317</name>
</gene>
<feature type="domain" description="Clr5" evidence="2">
    <location>
        <begin position="15"/>
        <end position="63"/>
    </location>
</feature>
<dbReference type="RefSeq" id="XP_016259944.1">
    <property type="nucleotide sequence ID" value="XM_016409636.1"/>
</dbReference>
<evidence type="ECO:0000313" key="4">
    <source>
        <dbReference type="Proteomes" id="UP000053342"/>
    </source>
</evidence>
<evidence type="ECO:0000256" key="1">
    <source>
        <dbReference type="SAM" id="MobiDB-lite"/>
    </source>
</evidence>
<dbReference type="Pfam" id="PF14420">
    <property type="entry name" value="Clr5"/>
    <property type="match status" value="1"/>
</dbReference>
<dbReference type="HOGENOM" id="CLU_1408773_0_0_1"/>
<dbReference type="OrthoDB" id="4115389at2759"/>
<evidence type="ECO:0000313" key="3">
    <source>
        <dbReference type="EMBL" id="KIW39728.1"/>
    </source>
</evidence>
<dbReference type="AlphaFoldDB" id="A0A0D2D9C6"/>
<reference evidence="3 4" key="1">
    <citation type="submission" date="2015-01" db="EMBL/GenBank/DDBJ databases">
        <title>The Genome Sequence of Exophiala oligosperma CBS72588.</title>
        <authorList>
            <consortium name="The Broad Institute Genomics Platform"/>
            <person name="Cuomo C."/>
            <person name="de Hoog S."/>
            <person name="Gorbushina A."/>
            <person name="Stielow B."/>
            <person name="Teixiera M."/>
            <person name="Abouelleil A."/>
            <person name="Chapman S.B."/>
            <person name="Priest M."/>
            <person name="Young S.K."/>
            <person name="Wortman J."/>
            <person name="Nusbaum C."/>
            <person name="Birren B."/>
        </authorList>
    </citation>
    <scope>NUCLEOTIDE SEQUENCE [LARGE SCALE GENOMIC DNA]</scope>
    <source>
        <strain evidence="3 4">CBS 72588</strain>
    </source>
</reference>
<accession>A0A0D2D9C6</accession>
<name>A0A0D2D9C6_9EURO</name>